<proteinExistence type="inferred from homology"/>
<dbReference type="PROSITE" id="PS01173">
    <property type="entry name" value="LIPASE_GDXG_HIS"/>
    <property type="match status" value="1"/>
</dbReference>
<dbReference type="InterPro" id="IPR013094">
    <property type="entry name" value="AB_hydrolase_3"/>
</dbReference>
<dbReference type="PANTHER" id="PTHR48081">
    <property type="entry name" value="AB HYDROLASE SUPERFAMILY PROTEIN C4A8.06C"/>
    <property type="match status" value="1"/>
</dbReference>
<name>A0A8T5V6W3_9BRAD</name>
<sequence>MDKLKSALDPAIKRIVDPLIASPVPGPHMGGVEDARRSFRVSRRALAPALPEVASVHDVPAADDRPAMRVYRPWGIAGTDVLPAFLFFHGGGWVTGDLDTHDKACRSIANAARCAVIAVDYALAPERPFPAAPDDAHAAYKYVSAAFAELMIDPARLAIGGDSAGANIAAVLALKLRNVGAPPPRRQILIYPLTDFSAKTASKAEFEHGPTLNRAALDWFARQYLPDSAMATDWRASPLLASDHRHLPAALIITCGHDPLRDEGIAYADRLESAGVRVRRRHFPGQIHGFLLMGGVVPETTILIGEVASELQHAFAG</sequence>
<dbReference type="Proteomes" id="UP000551709">
    <property type="component" value="Chromosome"/>
</dbReference>
<dbReference type="RefSeq" id="WP_166075488.1">
    <property type="nucleotide sequence ID" value="NZ_CP096255.1"/>
</dbReference>
<dbReference type="SUPFAM" id="SSF53474">
    <property type="entry name" value="alpha/beta-Hydrolases"/>
    <property type="match status" value="1"/>
</dbReference>
<dbReference type="InterPro" id="IPR002168">
    <property type="entry name" value="Lipase_GDXG_HIS_AS"/>
</dbReference>
<dbReference type="PANTHER" id="PTHR48081:SF8">
    <property type="entry name" value="ALPHA_BETA HYDROLASE FOLD-3 DOMAIN-CONTAINING PROTEIN-RELATED"/>
    <property type="match status" value="1"/>
</dbReference>
<dbReference type="InterPro" id="IPR050300">
    <property type="entry name" value="GDXG_lipolytic_enzyme"/>
</dbReference>
<dbReference type="FunFam" id="3.40.50.1820:FF:000089">
    <property type="entry name" value="Alpha/beta hydrolase"/>
    <property type="match status" value="1"/>
</dbReference>
<evidence type="ECO:0000256" key="2">
    <source>
        <dbReference type="ARBA" id="ARBA00022801"/>
    </source>
</evidence>
<evidence type="ECO:0000313" key="3">
    <source>
        <dbReference type="EMBL" id="UPT86972.1"/>
    </source>
</evidence>
<evidence type="ECO:0000313" key="4">
    <source>
        <dbReference type="Proteomes" id="UP000551709"/>
    </source>
</evidence>
<accession>A0A8T5V6W3</accession>
<reference evidence="3" key="2">
    <citation type="submission" date="2022-04" db="EMBL/GenBank/DDBJ databases">
        <authorList>
            <person name="Bromfield E.S.P."/>
            <person name="Cloutier S."/>
        </authorList>
    </citation>
    <scope>NUCLEOTIDE SEQUENCE</scope>
    <source>
        <strain evidence="3">1S5</strain>
    </source>
</reference>
<evidence type="ECO:0000256" key="1">
    <source>
        <dbReference type="ARBA" id="ARBA00010515"/>
    </source>
</evidence>
<dbReference type="EMBL" id="CP096255">
    <property type="protein sequence ID" value="UPT86972.1"/>
    <property type="molecule type" value="Genomic_DNA"/>
</dbReference>
<gene>
    <name evidence="3" type="ORF">HAP41_0000043300</name>
</gene>
<dbReference type="InterPro" id="IPR029058">
    <property type="entry name" value="AB_hydrolase_fold"/>
</dbReference>
<dbReference type="Pfam" id="PF07859">
    <property type="entry name" value="Abhydrolase_3"/>
    <property type="match status" value="1"/>
</dbReference>
<reference evidence="3" key="1">
    <citation type="journal article" date="2017" name="Syst. Appl. Microbiol.">
        <title>Soybeans inoculated with root zone soils of Canadian native legumes harbour diverse and novel Bradyrhizobium spp. that possess agricultural potential.</title>
        <authorList>
            <person name="Bromfield E.S.P."/>
            <person name="Cloutier S."/>
            <person name="Tambong J.T."/>
            <person name="Tran Thi T.V."/>
        </authorList>
    </citation>
    <scope>NUCLEOTIDE SEQUENCE</scope>
    <source>
        <strain evidence="3">1S5</strain>
    </source>
</reference>
<dbReference type="GO" id="GO:0016787">
    <property type="term" value="F:hydrolase activity"/>
    <property type="evidence" value="ECO:0007669"/>
    <property type="project" value="UniProtKB-KW"/>
</dbReference>
<organism evidence="3 4">
    <name type="scientific">Bradyrhizobium barranii subsp. apii</name>
    <dbReference type="NCBI Taxonomy" id="2819348"/>
    <lineage>
        <taxon>Bacteria</taxon>
        <taxon>Pseudomonadati</taxon>
        <taxon>Pseudomonadota</taxon>
        <taxon>Alphaproteobacteria</taxon>
        <taxon>Hyphomicrobiales</taxon>
        <taxon>Nitrobacteraceae</taxon>
        <taxon>Bradyrhizobium</taxon>
        <taxon>Bradyrhizobium barranii</taxon>
    </lineage>
</organism>
<comment type="similarity">
    <text evidence="1">Belongs to the 'GDXG' lipolytic enzyme family.</text>
</comment>
<keyword evidence="2 3" id="KW-0378">Hydrolase</keyword>
<dbReference type="Gene3D" id="3.40.50.1820">
    <property type="entry name" value="alpha/beta hydrolase"/>
    <property type="match status" value="1"/>
</dbReference>
<protein>
    <submittedName>
        <fullName evidence="3">Alpha/beta hydrolase</fullName>
    </submittedName>
</protein>
<dbReference type="AlphaFoldDB" id="A0A8T5V6W3"/>